<name>A0A1A8ZYG6_PLAOA</name>
<reference evidence="3" key="2">
    <citation type="submission" date="2016-05" db="EMBL/GenBank/DDBJ databases">
        <authorList>
            <person name="Lavstsen T."/>
            <person name="Jespersen J.S."/>
        </authorList>
    </citation>
    <scope>NUCLEOTIDE SEQUENCE [LARGE SCALE GENOMIC DNA]</scope>
</reference>
<reference evidence="4 5" key="1">
    <citation type="submission" date="2016-05" db="EMBL/GenBank/DDBJ databases">
        <authorList>
            <person name="Naeem Raeece"/>
        </authorList>
    </citation>
    <scope>NUCLEOTIDE SEQUENCE [LARGE SCALE GENOMIC DNA]</scope>
</reference>
<feature type="compositionally biased region" description="Basic and acidic residues" evidence="1">
    <location>
        <begin position="26"/>
        <end position="36"/>
    </location>
</feature>
<organism evidence="3 4">
    <name type="scientific">Plasmodium ovale wallikeri</name>
    <dbReference type="NCBI Taxonomy" id="864142"/>
    <lineage>
        <taxon>Eukaryota</taxon>
        <taxon>Sar</taxon>
        <taxon>Alveolata</taxon>
        <taxon>Apicomplexa</taxon>
        <taxon>Aconoidasida</taxon>
        <taxon>Haemosporida</taxon>
        <taxon>Plasmodiidae</taxon>
        <taxon>Plasmodium</taxon>
        <taxon>Plasmodium (Plasmodium)</taxon>
    </lineage>
</organism>
<dbReference type="Proteomes" id="UP000078550">
    <property type="component" value="Unassembled WGS sequence"/>
</dbReference>
<proteinExistence type="predicted"/>
<protein>
    <submittedName>
        <fullName evidence="3">Uncharacterized protein</fullName>
    </submittedName>
</protein>
<feature type="compositionally biased region" description="Basic and acidic residues" evidence="1">
    <location>
        <begin position="9"/>
        <end position="19"/>
    </location>
</feature>
<feature type="region of interest" description="Disordered" evidence="1">
    <location>
        <begin position="1"/>
        <end position="58"/>
    </location>
</feature>
<feature type="compositionally biased region" description="Basic and acidic residues" evidence="1">
    <location>
        <begin position="43"/>
        <end position="55"/>
    </location>
</feature>
<dbReference type="Proteomes" id="UP000078555">
    <property type="component" value="Unassembled WGS sequence"/>
</dbReference>
<evidence type="ECO:0000313" key="4">
    <source>
        <dbReference type="Proteomes" id="UP000078550"/>
    </source>
</evidence>
<dbReference type="EMBL" id="FLRE01000193">
    <property type="protein sequence ID" value="SBT48935.1"/>
    <property type="molecule type" value="Genomic_DNA"/>
</dbReference>
<dbReference type="EMBL" id="FLRD01000150">
    <property type="protein sequence ID" value="SBT48492.1"/>
    <property type="molecule type" value="Genomic_DNA"/>
</dbReference>
<evidence type="ECO:0000313" key="5">
    <source>
        <dbReference type="Proteomes" id="UP000078555"/>
    </source>
</evidence>
<dbReference type="AlphaFoldDB" id="A0A1A8ZYG6"/>
<sequence length="85" mass="9878">MHTQQRGTRSREAHAAERHVQKRGTCRREAHAEERHMQKRGTRSREAHPAKRHVQEQNLPVEPFLICTLLPPPPHKVCALRESHG</sequence>
<keyword evidence="5" id="KW-1185">Reference proteome</keyword>
<evidence type="ECO:0000313" key="3">
    <source>
        <dbReference type="EMBL" id="SBT48935.1"/>
    </source>
</evidence>
<gene>
    <name evidence="2" type="ORF">POVWA1_057730</name>
    <name evidence="3" type="ORF">POVWA2_057080</name>
</gene>
<evidence type="ECO:0000313" key="2">
    <source>
        <dbReference type="EMBL" id="SBT48492.1"/>
    </source>
</evidence>
<evidence type="ECO:0000256" key="1">
    <source>
        <dbReference type="SAM" id="MobiDB-lite"/>
    </source>
</evidence>
<accession>A0A1A8ZYG6</accession>